<dbReference type="InterPro" id="IPR002716">
    <property type="entry name" value="PIN_dom"/>
</dbReference>
<evidence type="ECO:0000256" key="3">
    <source>
        <dbReference type="ARBA" id="ARBA00022723"/>
    </source>
</evidence>
<evidence type="ECO:0000256" key="1">
    <source>
        <dbReference type="ARBA" id="ARBA00022649"/>
    </source>
</evidence>
<evidence type="ECO:0000256" key="5">
    <source>
        <dbReference type="ARBA" id="ARBA00022842"/>
    </source>
</evidence>
<keyword evidence="1 6" id="KW-1277">Toxin-antitoxin system</keyword>
<evidence type="ECO:0000313" key="9">
    <source>
        <dbReference type="Proteomes" id="UP000199051"/>
    </source>
</evidence>
<evidence type="ECO:0000256" key="2">
    <source>
        <dbReference type="ARBA" id="ARBA00022722"/>
    </source>
</evidence>
<dbReference type="Pfam" id="PF01850">
    <property type="entry name" value="PIN"/>
    <property type="match status" value="1"/>
</dbReference>
<dbReference type="STRING" id="155974.SAMN04487818_105125"/>
<gene>
    <name evidence="6" type="primary">vapC</name>
    <name evidence="8" type="ORF">SAMN04487818_105125</name>
</gene>
<evidence type="ECO:0000313" key="8">
    <source>
        <dbReference type="EMBL" id="SER76870.1"/>
    </source>
</evidence>
<feature type="binding site" evidence="6">
    <location>
        <position position="106"/>
    </location>
    <ligand>
        <name>Mg(2+)</name>
        <dbReference type="ChEBI" id="CHEBI:18420"/>
    </ligand>
</feature>
<name>A0A1H9RVK9_9PSEU</name>
<protein>
    <recommendedName>
        <fullName evidence="6">Ribonuclease VapC</fullName>
        <shortName evidence="6">RNase VapC</shortName>
        <ecNumber evidence="6">3.1.-.-</ecNumber>
    </recommendedName>
    <alternativeName>
        <fullName evidence="6">Toxin VapC</fullName>
    </alternativeName>
</protein>
<sequence>MTLIYADTSAVVRAYAVGETDHETLRALLFEGPDPVVTSELTTVEFASAVAAAARAGRVDEPHRLVARFTADCAEGGPVSVLRLVPESVLPTARRLVTEHAIRTLDALHLAVLLTTATSLASGDDVVLVSRDRQQLRVAAELGIAVA</sequence>
<comment type="function">
    <text evidence="6">Toxic component of a toxin-antitoxin (TA) system. An RNase.</text>
</comment>
<reference evidence="9" key="1">
    <citation type="submission" date="2016-10" db="EMBL/GenBank/DDBJ databases">
        <authorList>
            <person name="Varghese N."/>
            <person name="Submissions S."/>
        </authorList>
    </citation>
    <scope>NUCLEOTIDE SEQUENCE [LARGE SCALE GENOMIC DNA]</scope>
    <source>
        <strain evidence="9">DSM 44260</strain>
    </source>
</reference>
<keyword evidence="4 6" id="KW-0378">Hydrolase</keyword>
<comment type="cofactor">
    <cofactor evidence="6">
        <name>Mg(2+)</name>
        <dbReference type="ChEBI" id="CHEBI:18420"/>
    </cofactor>
</comment>
<organism evidence="8 9">
    <name type="scientific">Actinokineospora terrae</name>
    <dbReference type="NCBI Taxonomy" id="155974"/>
    <lineage>
        <taxon>Bacteria</taxon>
        <taxon>Bacillati</taxon>
        <taxon>Actinomycetota</taxon>
        <taxon>Actinomycetes</taxon>
        <taxon>Pseudonocardiales</taxon>
        <taxon>Pseudonocardiaceae</taxon>
        <taxon>Actinokineospora</taxon>
    </lineage>
</organism>
<dbReference type="RefSeq" id="WP_092777614.1">
    <property type="nucleotide sequence ID" value="NZ_FOGI01000005.1"/>
</dbReference>
<accession>A0A1H9RVK9</accession>
<dbReference type="Gene3D" id="3.40.50.1010">
    <property type="entry name" value="5'-nuclease"/>
    <property type="match status" value="1"/>
</dbReference>
<dbReference type="EMBL" id="FOGI01000005">
    <property type="protein sequence ID" value="SER76870.1"/>
    <property type="molecule type" value="Genomic_DNA"/>
</dbReference>
<proteinExistence type="inferred from homology"/>
<dbReference type="Proteomes" id="UP000199051">
    <property type="component" value="Unassembled WGS sequence"/>
</dbReference>
<dbReference type="EC" id="3.1.-.-" evidence="6"/>
<evidence type="ECO:0000259" key="7">
    <source>
        <dbReference type="Pfam" id="PF01850"/>
    </source>
</evidence>
<dbReference type="CDD" id="cd09874">
    <property type="entry name" value="PIN_MT3492-like"/>
    <property type="match status" value="1"/>
</dbReference>
<dbReference type="AlphaFoldDB" id="A0A1H9RVK9"/>
<dbReference type="InterPro" id="IPR029060">
    <property type="entry name" value="PIN-like_dom_sf"/>
</dbReference>
<keyword evidence="5 6" id="KW-0460">Magnesium</keyword>
<keyword evidence="6" id="KW-0800">Toxin</keyword>
<dbReference type="GO" id="GO:0016787">
    <property type="term" value="F:hydrolase activity"/>
    <property type="evidence" value="ECO:0007669"/>
    <property type="project" value="UniProtKB-KW"/>
</dbReference>
<evidence type="ECO:0000256" key="6">
    <source>
        <dbReference type="HAMAP-Rule" id="MF_00265"/>
    </source>
</evidence>
<dbReference type="InterPro" id="IPR022907">
    <property type="entry name" value="VapC_family"/>
</dbReference>
<keyword evidence="3 6" id="KW-0479">Metal-binding</keyword>
<comment type="similarity">
    <text evidence="6">Belongs to the PINc/VapC protein family.</text>
</comment>
<dbReference type="HAMAP" id="MF_00265">
    <property type="entry name" value="VapC_Nob1"/>
    <property type="match status" value="1"/>
</dbReference>
<evidence type="ECO:0000256" key="4">
    <source>
        <dbReference type="ARBA" id="ARBA00022801"/>
    </source>
</evidence>
<keyword evidence="9" id="KW-1185">Reference proteome</keyword>
<keyword evidence="2 6" id="KW-0540">Nuclease</keyword>
<dbReference type="GO" id="GO:0090729">
    <property type="term" value="F:toxin activity"/>
    <property type="evidence" value="ECO:0007669"/>
    <property type="project" value="UniProtKB-KW"/>
</dbReference>
<dbReference type="SUPFAM" id="SSF88723">
    <property type="entry name" value="PIN domain-like"/>
    <property type="match status" value="1"/>
</dbReference>
<dbReference type="GO" id="GO:0000287">
    <property type="term" value="F:magnesium ion binding"/>
    <property type="evidence" value="ECO:0007669"/>
    <property type="project" value="UniProtKB-UniRule"/>
</dbReference>
<feature type="domain" description="PIN" evidence="7">
    <location>
        <begin position="4"/>
        <end position="138"/>
    </location>
</feature>
<dbReference type="GO" id="GO:0004540">
    <property type="term" value="F:RNA nuclease activity"/>
    <property type="evidence" value="ECO:0007669"/>
    <property type="project" value="InterPro"/>
</dbReference>
<feature type="binding site" evidence="6">
    <location>
        <position position="7"/>
    </location>
    <ligand>
        <name>Mg(2+)</name>
        <dbReference type="ChEBI" id="CHEBI:18420"/>
    </ligand>
</feature>